<feature type="transmembrane region" description="Helical" evidence="2">
    <location>
        <begin position="149"/>
        <end position="168"/>
    </location>
</feature>
<organism evidence="3 4">
    <name type="scientific">Myxococcus llanfairpwllgwyngyllgogerychwyrndrobwllllantysiliogogogochensis</name>
    <dbReference type="NCBI Taxonomy" id="2590453"/>
    <lineage>
        <taxon>Bacteria</taxon>
        <taxon>Pseudomonadati</taxon>
        <taxon>Myxococcota</taxon>
        <taxon>Myxococcia</taxon>
        <taxon>Myxococcales</taxon>
        <taxon>Cystobacterineae</taxon>
        <taxon>Myxococcaceae</taxon>
        <taxon>Myxococcus</taxon>
    </lineage>
</organism>
<keyword evidence="2" id="KW-0472">Membrane</keyword>
<accession>A0A540WNR7</accession>
<dbReference type="RefSeq" id="WP_141647573.1">
    <property type="nucleotide sequence ID" value="NZ_VIFM01000239.1"/>
</dbReference>
<evidence type="ECO:0000313" key="3">
    <source>
        <dbReference type="EMBL" id="TQF10661.1"/>
    </source>
</evidence>
<feature type="transmembrane region" description="Helical" evidence="2">
    <location>
        <begin position="235"/>
        <end position="253"/>
    </location>
</feature>
<reference evidence="3 4" key="1">
    <citation type="submission" date="2019-06" db="EMBL/GenBank/DDBJ databases">
        <authorList>
            <person name="Livingstone P."/>
            <person name="Whitworth D."/>
        </authorList>
    </citation>
    <scope>NUCLEOTIDE SEQUENCE [LARGE SCALE GENOMIC DNA]</scope>
    <source>
        <strain evidence="3 4">AM401</strain>
    </source>
</reference>
<feature type="transmembrane region" description="Helical" evidence="2">
    <location>
        <begin position="265"/>
        <end position="282"/>
    </location>
</feature>
<feature type="transmembrane region" description="Helical" evidence="2">
    <location>
        <begin position="294"/>
        <end position="316"/>
    </location>
</feature>
<proteinExistence type="predicted"/>
<evidence type="ECO:0000313" key="4">
    <source>
        <dbReference type="Proteomes" id="UP000315369"/>
    </source>
</evidence>
<protein>
    <submittedName>
        <fullName evidence="3">Uncharacterized protein</fullName>
    </submittedName>
</protein>
<dbReference type="OrthoDB" id="5381258at2"/>
<keyword evidence="2" id="KW-1133">Transmembrane helix</keyword>
<keyword evidence="2" id="KW-0812">Transmembrane</keyword>
<sequence length="379" mass="38284">MTLATLLLVALSATQVGDEAQTAPASSAPLTSETLTAPPLMTTPDACPPEAEARYNEGFNALIQGKDTQASEAFTEVLAVCPQHPYATEFGRLTRARLKPGAKLAQAAVYENTERRSGAAVASLTVVQTLHGATQGILLCAIADCRDQGYVAASMLGAGAGVTSALLLSQGGITSGQAAVINSGTVWGFWFGIASMLAFDLEDDDALRAAIIGGAGFTGVGVLLANLVQPTAGQVSMANSGGLWAGVVTALFLATSESDNTKSFFAAELAATSAGIIGFAVLSRSLPVSRGRMLLIDAGGIVGGLLGASTMYTFTGGDDGDSGDNGDAILISAGVGVLGGLALTAYLTRNFDAPRLPQVMLTPTLMGKEGAGMALAGQF</sequence>
<feature type="transmembrane region" description="Helical" evidence="2">
    <location>
        <begin position="207"/>
        <end position="228"/>
    </location>
</feature>
<dbReference type="AlphaFoldDB" id="A0A540WNR7"/>
<name>A0A540WNR7_9BACT</name>
<evidence type="ECO:0000256" key="2">
    <source>
        <dbReference type="SAM" id="Phobius"/>
    </source>
</evidence>
<gene>
    <name evidence="3" type="ORF">FJV41_38350</name>
</gene>
<feature type="transmembrane region" description="Helical" evidence="2">
    <location>
        <begin position="328"/>
        <end position="348"/>
    </location>
</feature>
<comment type="caution">
    <text evidence="3">The sequence shown here is derived from an EMBL/GenBank/DDBJ whole genome shotgun (WGS) entry which is preliminary data.</text>
</comment>
<feature type="transmembrane region" description="Helical" evidence="2">
    <location>
        <begin position="180"/>
        <end position="201"/>
    </location>
</feature>
<keyword evidence="4" id="KW-1185">Reference proteome</keyword>
<feature type="region of interest" description="Disordered" evidence="1">
    <location>
        <begin position="18"/>
        <end position="40"/>
    </location>
</feature>
<dbReference type="Proteomes" id="UP000315369">
    <property type="component" value="Unassembled WGS sequence"/>
</dbReference>
<feature type="compositionally biased region" description="Polar residues" evidence="1">
    <location>
        <begin position="23"/>
        <end position="35"/>
    </location>
</feature>
<dbReference type="EMBL" id="VIFM01000239">
    <property type="protein sequence ID" value="TQF10661.1"/>
    <property type="molecule type" value="Genomic_DNA"/>
</dbReference>
<evidence type="ECO:0000256" key="1">
    <source>
        <dbReference type="SAM" id="MobiDB-lite"/>
    </source>
</evidence>